<reference evidence="1 2" key="1">
    <citation type="submission" date="2020-08" db="EMBL/GenBank/DDBJ databases">
        <title>Genomic Encyclopedia of Type Strains, Phase IV (KMG-IV): sequencing the most valuable type-strain genomes for metagenomic binning, comparative biology and taxonomic classification.</title>
        <authorList>
            <person name="Goeker M."/>
        </authorList>
    </citation>
    <scope>NUCLEOTIDE SEQUENCE [LARGE SCALE GENOMIC DNA]</scope>
    <source>
        <strain evidence="1 2">DSM 26718</strain>
    </source>
</reference>
<dbReference type="AlphaFoldDB" id="A0A7W9T0R4"/>
<proteinExistence type="predicted"/>
<dbReference type="RefSeq" id="WP_183404054.1">
    <property type="nucleotide sequence ID" value="NZ_JACHGG010000003.1"/>
</dbReference>
<sequence>MTPEIRQQIQRLGGTMAAPEASLVPFLQATSFPHPLYPRKYAEELYGLDEFYQQHQALHAANAPAFYEALLQHFFADHELPYGQDFFRNFLFTPFTPNTPDYGELEGLVNPAYLRLTVAGTDPLEFICICYSYGFPDHYFVCISDPNPQNSTVYGTDHEVFFEEIAPVGSLEDFLSRYLSKEEFLAVAQQYSTSRTGAG</sequence>
<accession>A0A7W9T0R4</accession>
<protein>
    <submittedName>
        <fullName evidence="1">Uncharacterized protein</fullName>
    </submittedName>
</protein>
<evidence type="ECO:0000313" key="2">
    <source>
        <dbReference type="Proteomes" id="UP000532746"/>
    </source>
</evidence>
<name>A0A7W9T0R4_9BACT</name>
<comment type="caution">
    <text evidence="1">The sequence shown here is derived from an EMBL/GenBank/DDBJ whole genome shotgun (WGS) entry which is preliminary data.</text>
</comment>
<keyword evidence="2" id="KW-1185">Reference proteome</keyword>
<dbReference type="Proteomes" id="UP000532746">
    <property type="component" value="Unassembled WGS sequence"/>
</dbReference>
<evidence type="ECO:0000313" key="1">
    <source>
        <dbReference type="EMBL" id="MBB6059461.1"/>
    </source>
</evidence>
<organism evidence="1 2">
    <name type="scientific">Hymenobacter luteus</name>
    <dbReference type="NCBI Taxonomy" id="1411122"/>
    <lineage>
        <taxon>Bacteria</taxon>
        <taxon>Pseudomonadati</taxon>
        <taxon>Bacteroidota</taxon>
        <taxon>Cytophagia</taxon>
        <taxon>Cytophagales</taxon>
        <taxon>Hymenobacteraceae</taxon>
        <taxon>Hymenobacter</taxon>
    </lineage>
</organism>
<gene>
    <name evidence="1" type="ORF">HNQ93_002321</name>
</gene>
<dbReference type="EMBL" id="JACHGG010000003">
    <property type="protein sequence ID" value="MBB6059461.1"/>
    <property type="molecule type" value="Genomic_DNA"/>
</dbReference>